<evidence type="ECO:0000256" key="1">
    <source>
        <dbReference type="ARBA" id="ARBA00022801"/>
    </source>
</evidence>
<dbReference type="Pfam" id="PF07859">
    <property type="entry name" value="Abhydrolase_3"/>
    <property type="match status" value="1"/>
</dbReference>
<gene>
    <name evidence="3" type="ORF">KHLLAP_LOCUS4103</name>
</gene>
<dbReference type="GO" id="GO:0016787">
    <property type="term" value="F:hydrolase activity"/>
    <property type="evidence" value="ECO:0007669"/>
    <property type="project" value="UniProtKB-KW"/>
</dbReference>
<dbReference type="AlphaFoldDB" id="A0AAI8VFD2"/>
<proteinExistence type="predicted"/>
<name>A0AAI8VFD2_9PEZI</name>
<protein>
    <submittedName>
        <fullName evidence="3">Uu.00g110290.m01.CDS01</fullName>
    </submittedName>
</protein>
<evidence type="ECO:0000313" key="3">
    <source>
        <dbReference type="EMBL" id="CAJ2503635.1"/>
    </source>
</evidence>
<dbReference type="InterPro" id="IPR029058">
    <property type="entry name" value="AB_hydrolase_fold"/>
</dbReference>
<dbReference type="InterPro" id="IPR013094">
    <property type="entry name" value="AB_hydrolase_3"/>
</dbReference>
<organism evidence="3 4">
    <name type="scientific">Anthostomella pinea</name>
    <dbReference type="NCBI Taxonomy" id="933095"/>
    <lineage>
        <taxon>Eukaryota</taxon>
        <taxon>Fungi</taxon>
        <taxon>Dikarya</taxon>
        <taxon>Ascomycota</taxon>
        <taxon>Pezizomycotina</taxon>
        <taxon>Sordariomycetes</taxon>
        <taxon>Xylariomycetidae</taxon>
        <taxon>Xylariales</taxon>
        <taxon>Xylariaceae</taxon>
        <taxon>Anthostomella</taxon>
    </lineage>
</organism>
<dbReference type="Proteomes" id="UP001295740">
    <property type="component" value="Unassembled WGS sequence"/>
</dbReference>
<reference evidence="3" key="1">
    <citation type="submission" date="2023-10" db="EMBL/GenBank/DDBJ databases">
        <authorList>
            <person name="Hackl T."/>
        </authorList>
    </citation>
    <scope>NUCLEOTIDE SEQUENCE</scope>
</reference>
<comment type="caution">
    <text evidence="3">The sequence shown here is derived from an EMBL/GenBank/DDBJ whole genome shotgun (WGS) entry which is preliminary data.</text>
</comment>
<dbReference type="SUPFAM" id="SSF53474">
    <property type="entry name" value="alpha/beta-Hydrolases"/>
    <property type="match status" value="1"/>
</dbReference>
<sequence>MPIQSDIVVDPRSFYSSATSEEVQKMNKVLEGYTVDSVNWYDVGAPMYRELHEAGETWLPKPVYLPEAQEDTIPSREPGRRIPIRLYKPDNGAPPKAVLMFLHGGGWVLGSHKHHDSHLRRYANACQVLCISVGYRLAPEHPYPAAPDDCLDAATYLADHAVPQYGAPLRFVAGESAGSTLAVLAAFHLLRERPAHRLAGLVLTYGCYDLSLSLPSMRSTSTRPLGLTRDSLEHLRDAYLPNQKTCEQKRDPRISPLYADMQTLAQKSATGKLPAALFLCGTEDFLLDDTLFMGVKWQAASAGSEAVAKIYPGCAHGFDALHGTREADEANRFTLEFVNEKLGDALRE</sequence>
<evidence type="ECO:0000313" key="4">
    <source>
        <dbReference type="Proteomes" id="UP001295740"/>
    </source>
</evidence>
<dbReference type="InterPro" id="IPR050300">
    <property type="entry name" value="GDXG_lipolytic_enzyme"/>
</dbReference>
<feature type="domain" description="Alpha/beta hydrolase fold-3" evidence="2">
    <location>
        <begin position="99"/>
        <end position="318"/>
    </location>
</feature>
<dbReference type="EMBL" id="CAUWAG010000006">
    <property type="protein sequence ID" value="CAJ2503635.1"/>
    <property type="molecule type" value="Genomic_DNA"/>
</dbReference>
<keyword evidence="4" id="KW-1185">Reference proteome</keyword>
<evidence type="ECO:0000259" key="2">
    <source>
        <dbReference type="Pfam" id="PF07859"/>
    </source>
</evidence>
<accession>A0AAI8VFD2</accession>
<dbReference type="PANTHER" id="PTHR48081:SF8">
    <property type="entry name" value="ALPHA_BETA HYDROLASE FOLD-3 DOMAIN-CONTAINING PROTEIN-RELATED"/>
    <property type="match status" value="1"/>
</dbReference>
<keyword evidence="1" id="KW-0378">Hydrolase</keyword>
<dbReference type="PANTHER" id="PTHR48081">
    <property type="entry name" value="AB HYDROLASE SUPERFAMILY PROTEIN C4A8.06C"/>
    <property type="match status" value="1"/>
</dbReference>
<dbReference type="Gene3D" id="3.40.50.1820">
    <property type="entry name" value="alpha/beta hydrolase"/>
    <property type="match status" value="1"/>
</dbReference>